<evidence type="ECO:0000313" key="3">
    <source>
        <dbReference type="Proteomes" id="UP001172673"/>
    </source>
</evidence>
<keyword evidence="1" id="KW-0732">Signal</keyword>
<proteinExistence type="predicted"/>
<comment type="caution">
    <text evidence="2">The sequence shown here is derived from an EMBL/GenBank/DDBJ whole genome shotgun (WGS) entry which is preliminary data.</text>
</comment>
<dbReference type="Pfam" id="PF13668">
    <property type="entry name" value="Ferritin_2"/>
    <property type="match status" value="1"/>
</dbReference>
<evidence type="ECO:0000256" key="1">
    <source>
        <dbReference type="SAM" id="SignalP"/>
    </source>
</evidence>
<feature type="signal peptide" evidence="1">
    <location>
        <begin position="1"/>
        <end position="19"/>
    </location>
</feature>
<dbReference type="AlphaFoldDB" id="A0AA39CNY2"/>
<evidence type="ECO:0008006" key="4">
    <source>
        <dbReference type="Google" id="ProtNLM"/>
    </source>
</evidence>
<dbReference type="EMBL" id="JAPDRK010000002">
    <property type="protein sequence ID" value="KAJ9615234.1"/>
    <property type="molecule type" value="Genomic_DNA"/>
</dbReference>
<dbReference type="Proteomes" id="UP001172673">
    <property type="component" value="Unassembled WGS sequence"/>
</dbReference>
<name>A0AA39CNY2_9EURO</name>
<protein>
    <recommendedName>
        <fullName evidence="4">Sexual development protein</fullName>
    </recommendedName>
</protein>
<sequence>MSSLFLPVALSFLARSVLANPVPLVTGTALPPNIAQQAGGGLSNQPGGPPKLSQNGIDSFHLANFLENLESNFFQEGLMNYTQWGSGNQVNGVPNMGVVSRIAAQEEVHVASIVGLLQGNGAQPVAPCEYNFPVTDEKSFLALASIITNVGIGALIDLEAGLSTTDAGLEATVGSILPVESRHDAFFRIYAKEVPNPTTFETRISALWAFNLALDFIVPNSCKNLPPSITGLQIFPDLGIIGYGGPSFATPNSPGKLIFQVGQPNMLPQGWNSRPLYMAWVNQNDVPAYTPVTVQGNELHADVHPGMFGIAFAALTNQNTATNINDLTKATLAGPLPIPLGPGQ</sequence>
<accession>A0AA39CNY2</accession>
<feature type="chain" id="PRO_5041291561" description="Sexual development protein" evidence="1">
    <location>
        <begin position="20"/>
        <end position="344"/>
    </location>
</feature>
<organism evidence="2 3">
    <name type="scientific">Cladophialophora chaetospira</name>
    <dbReference type="NCBI Taxonomy" id="386627"/>
    <lineage>
        <taxon>Eukaryota</taxon>
        <taxon>Fungi</taxon>
        <taxon>Dikarya</taxon>
        <taxon>Ascomycota</taxon>
        <taxon>Pezizomycotina</taxon>
        <taxon>Eurotiomycetes</taxon>
        <taxon>Chaetothyriomycetidae</taxon>
        <taxon>Chaetothyriales</taxon>
        <taxon>Herpotrichiellaceae</taxon>
        <taxon>Cladophialophora</taxon>
    </lineage>
</organism>
<keyword evidence="3" id="KW-1185">Reference proteome</keyword>
<gene>
    <name evidence="2" type="ORF">H2200_001308</name>
</gene>
<reference evidence="2" key="1">
    <citation type="submission" date="2022-10" db="EMBL/GenBank/DDBJ databases">
        <title>Culturing micro-colonial fungi from biological soil crusts in the Mojave desert and describing Neophaeococcomyces mojavensis, and introducing the new genera and species Taxawa tesnikishii.</title>
        <authorList>
            <person name="Kurbessoian T."/>
            <person name="Stajich J.E."/>
        </authorList>
    </citation>
    <scope>NUCLEOTIDE SEQUENCE</scope>
    <source>
        <strain evidence="2">TK_41</strain>
    </source>
</reference>
<evidence type="ECO:0000313" key="2">
    <source>
        <dbReference type="EMBL" id="KAJ9615234.1"/>
    </source>
</evidence>